<dbReference type="EMBL" id="BAAAPF010000023">
    <property type="protein sequence ID" value="GAA2114502.1"/>
    <property type="molecule type" value="Genomic_DNA"/>
</dbReference>
<gene>
    <name evidence="2" type="ORF">GCM10009802_13950</name>
</gene>
<feature type="compositionally biased region" description="Low complexity" evidence="1">
    <location>
        <begin position="11"/>
        <end position="28"/>
    </location>
</feature>
<proteinExistence type="predicted"/>
<keyword evidence="3" id="KW-1185">Reference proteome</keyword>
<evidence type="ECO:0000313" key="3">
    <source>
        <dbReference type="Proteomes" id="UP001500443"/>
    </source>
</evidence>
<feature type="region of interest" description="Disordered" evidence="1">
    <location>
        <begin position="1"/>
        <end position="33"/>
    </location>
</feature>
<reference evidence="2 3" key="1">
    <citation type="journal article" date="2019" name="Int. J. Syst. Evol. Microbiol.">
        <title>The Global Catalogue of Microorganisms (GCM) 10K type strain sequencing project: providing services to taxonomists for standard genome sequencing and annotation.</title>
        <authorList>
            <consortium name="The Broad Institute Genomics Platform"/>
            <consortium name="The Broad Institute Genome Sequencing Center for Infectious Disease"/>
            <person name="Wu L."/>
            <person name="Ma J."/>
        </authorList>
    </citation>
    <scope>NUCLEOTIDE SEQUENCE [LARGE SCALE GENOMIC DNA]</scope>
    <source>
        <strain evidence="2 3">JCM 15481</strain>
    </source>
</reference>
<comment type="caution">
    <text evidence="2">The sequence shown here is derived from an EMBL/GenBank/DDBJ whole genome shotgun (WGS) entry which is preliminary data.</text>
</comment>
<accession>A0ABN2XPU1</accession>
<name>A0ABN2XPU1_9ACTN</name>
<dbReference type="Proteomes" id="UP001500443">
    <property type="component" value="Unassembled WGS sequence"/>
</dbReference>
<protein>
    <submittedName>
        <fullName evidence="2">Uncharacterized protein</fullName>
    </submittedName>
</protein>
<evidence type="ECO:0000256" key="1">
    <source>
        <dbReference type="SAM" id="MobiDB-lite"/>
    </source>
</evidence>
<sequence>MLRGHRWPADGAAPPVEAAEENSAAESGNGAGTRQYVCAGGAAFLPRHTAPARPADGVPRARFTS</sequence>
<organism evidence="2 3">
    <name type="scientific">Streptomyces synnematoformans</name>
    <dbReference type="NCBI Taxonomy" id="415721"/>
    <lineage>
        <taxon>Bacteria</taxon>
        <taxon>Bacillati</taxon>
        <taxon>Actinomycetota</taxon>
        <taxon>Actinomycetes</taxon>
        <taxon>Kitasatosporales</taxon>
        <taxon>Streptomycetaceae</taxon>
        <taxon>Streptomyces</taxon>
    </lineage>
</organism>
<evidence type="ECO:0000313" key="2">
    <source>
        <dbReference type="EMBL" id="GAA2114502.1"/>
    </source>
</evidence>